<feature type="transmembrane region" description="Helical" evidence="1">
    <location>
        <begin position="76"/>
        <end position="96"/>
    </location>
</feature>
<dbReference type="InterPro" id="IPR038731">
    <property type="entry name" value="RgtA/B/C-like"/>
</dbReference>
<comment type="caution">
    <text evidence="3">The sequence shown here is derived from an EMBL/GenBank/DDBJ whole genome shotgun (WGS) entry which is preliminary data.</text>
</comment>
<feature type="transmembrane region" description="Helical" evidence="1">
    <location>
        <begin position="182"/>
        <end position="198"/>
    </location>
</feature>
<keyword evidence="4" id="KW-1185">Reference proteome</keyword>
<protein>
    <submittedName>
        <fullName evidence="3">4-amino-4-deoxy-L-arabinose transferase-like glycosyltransferase</fullName>
    </submittedName>
</protein>
<evidence type="ECO:0000313" key="4">
    <source>
        <dbReference type="Proteomes" id="UP000823201"/>
    </source>
</evidence>
<feature type="domain" description="Glycosyltransferase RgtA/B/C/D-like" evidence="2">
    <location>
        <begin position="138"/>
        <end position="282"/>
    </location>
</feature>
<evidence type="ECO:0000259" key="2">
    <source>
        <dbReference type="Pfam" id="PF13231"/>
    </source>
</evidence>
<feature type="transmembrane region" description="Helical" evidence="1">
    <location>
        <begin position="400"/>
        <end position="425"/>
    </location>
</feature>
<name>A0ABS2QBV1_9BACL</name>
<proteinExistence type="predicted"/>
<organism evidence="3 4">
    <name type="scientific">Sporolactobacillus spathodeae</name>
    <dbReference type="NCBI Taxonomy" id="1465502"/>
    <lineage>
        <taxon>Bacteria</taxon>
        <taxon>Bacillati</taxon>
        <taxon>Bacillota</taxon>
        <taxon>Bacilli</taxon>
        <taxon>Bacillales</taxon>
        <taxon>Sporolactobacillaceae</taxon>
        <taxon>Sporolactobacillus</taxon>
    </lineage>
</organism>
<gene>
    <name evidence="3" type="ORF">JOC27_002572</name>
</gene>
<feature type="transmembrane region" description="Helical" evidence="1">
    <location>
        <begin position="271"/>
        <end position="288"/>
    </location>
</feature>
<feature type="transmembrane region" description="Helical" evidence="1">
    <location>
        <begin position="7"/>
        <end position="27"/>
    </location>
</feature>
<reference evidence="3 4" key="1">
    <citation type="submission" date="2021-01" db="EMBL/GenBank/DDBJ databases">
        <title>Genomic Encyclopedia of Type Strains, Phase IV (KMG-IV): sequencing the most valuable type-strain genomes for metagenomic binning, comparative biology and taxonomic classification.</title>
        <authorList>
            <person name="Goeker M."/>
        </authorList>
    </citation>
    <scope>NUCLEOTIDE SEQUENCE [LARGE SCALE GENOMIC DNA]</scope>
    <source>
        <strain evidence="3 4">DSM 100968</strain>
    </source>
</reference>
<feature type="transmembrane region" description="Helical" evidence="1">
    <location>
        <begin position="432"/>
        <end position="451"/>
    </location>
</feature>
<feature type="transmembrane region" description="Helical" evidence="1">
    <location>
        <begin position="33"/>
        <end position="56"/>
    </location>
</feature>
<dbReference type="Proteomes" id="UP000823201">
    <property type="component" value="Unassembled WGS sequence"/>
</dbReference>
<feature type="transmembrane region" description="Helical" evidence="1">
    <location>
        <begin position="498"/>
        <end position="521"/>
    </location>
</feature>
<evidence type="ECO:0000313" key="3">
    <source>
        <dbReference type="EMBL" id="MBM7659081.1"/>
    </source>
</evidence>
<sequence>MEHRLISVFQILFAISFLFIFISGFGYNLLLKSAWSVVISVFTLVVFVIFFVFFFFRADQFLARFDEKGQKRITGFLFITAMLFELFIIIESHGIIPPLIDGGHTYAEARYLLAHHHASKSVYFEVYPNNIPVTILRYFLYRFFALFQINNYMLLDRLFSGFVLVLSMFVSWKIACKQFNRRMGNVLLLFLLTCFPFFLYTSYFYTDTTIMVLPVLMLYLWQRHSETSKIRYMILLGLCLGVGYLIRPNIILFLPALAIYMFFVVKLKRTLINLALVGVMLASCIVAGQSYEHHLGYVSNPKYTMPNVHWVMLGLSPVGQYTTSDFYKTYDRHTQVAKKKEDLAVIKDRIARDKTQGLVKLWAIKTVRTWTVGAHAYYWYTEFTNNPTLFYNYVYGNKKALVLFICQVFYLVSLFFMLLSVLAYFRNRKATLNLLIQICLFGNFLFYTFIWEAEPRYSLLFSMFILLSALFGLSELRTEWVHLQQFLQKRQLGRVKRIRTAGVLTLLALVLLCGAINQATWTENRTVSPNYRVNIPHGEGHATATVDSQQSISQTFRVAASFNRIRLKVHKIKDKGQYQLSLILLKTGETVVKQSFWLKSGDSFSGHLEAISIPAQQVTDAQSYKLVIRKIGGSSHAFVQYAVNGKGFEQRDIYSNGALSRNNHPAGKEDLIFQIYDQQMGTYLPGWLYWSLFACLVAFLLNEVYRGSQMDGMVSKRKRLGNYA</sequence>
<evidence type="ECO:0000256" key="1">
    <source>
        <dbReference type="SAM" id="Phobius"/>
    </source>
</evidence>
<feature type="transmembrane region" description="Helical" evidence="1">
    <location>
        <begin position="687"/>
        <end position="705"/>
    </location>
</feature>
<feature type="transmembrane region" description="Helical" evidence="1">
    <location>
        <begin position="457"/>
        <end position="477"/>
    </location>
</feature>
<feature type="transmembrane region" description="Helical" evidence="1">
    <location>
        <begin position="233"/>
        <end position="265"/>
    </location>
</feature>
<dbReference type="Pfam" id="PF13231">
    <property type="entry name" value="PMT_2"/>
    <property type="match status" value="1"/>
</dbReference>
<dbReference type="EMBL" id="JAFBEV010000034">
    <property type="protein sequence ID" value="MBM7659081.1"/>
    <property type="molecule type" value="Genomic_DNA"/>
</dbReference>
<keyword evidence="1" id="KW-1133">Transmembrane helix</keyword>
<feature type="transmembrane region" description="Helical" evidence="1">
    <location>
        <begin position="158"/>
        <end position="175"/>
    </location>
</feature>
<dbReference type="RefSeq" id="WP_205007627.1">
    <property type="nucleotide sequence ID" value="NZ_CBCRXA010000032.1"/>
</dbReference>
<keyword evidence="1" id="KW-0812">Transmembrane</keyword>
<keyword evidence="1" id="KW-0472">Membrane</keyword>
<accession>A0ABS2QBV1</accession>